<evidence type="ECO:0000313" key="1">
    <source>
        <dbReference type="EMBL" id="SVA77319.1"/>
    </source>
</evidence>
<dbReference type="AlphaFoldDB" id="A0A381YJX0"/>
<organism evidence="1">
    <name type="scientific">marine metagenome</name>
    <dbReference type="NCBI Taxonomy" id="408172"/>
    <lineage>
        <taxon>unclassified sequences</taxon>
        <taxon>metagenomes</taxon>
        <taxon>ecological metagenomes</taxon>
    </lineage>
</organism>
<protein>
    <recommendedName>
        <fullName evidence="2">ABC transmembrane type-1 domain-containing protein</fullName>
    </recommendedName>
</protein>
<reference evidence="1" key="1">
    <citation type="submission" date="2018-05" db="EMBL/GenBank/DDBJ databases">
        <authorList>
            <person name="Lanie J.A."/>
            <person name="Ng W.-L."/>
            <person name="Kazmierczak K.M."/>
            <person name="Andrzejewski T.M."/>
            <person name="Davidsen T.M."/>
            <person name="Wayne K.J."/>
            <person name="Tettelin H."/>
            <person name="Glass J.I."/>
            <person name="Rusch D."/>
            <person name="Podicherti R."/>
            <person name="Tsui H.-C.T."/>
            <person name="Winkler M.E."/>
        </authorList>
    </citation>
    <scope>NUCLEOTIDE SEQUENCE</scope>
</reference>
<sequence length="30" mass="3485">MTLPRLLRAYLRPYHPQLLGVVTFQIVASM</sequence>
<gene>
    <name evidence="1" type="ORF">METZ01_LOCUS130173</name>
</gene>
<feature type="non-terminal residue" evidence="1">
    <location>
        <position position="30"/>
    </location>
</feature>
<accession>A0A381YJX0</accession>
<dbReference type="EMBL" id="UINC01018412">
    <property type="protein sequence ID" value="SVA77319.1"/>
    <property type="molecule type" value="Genomic_DNA"/>
</dbReference>
<proteinExistence type="predicted"/>
<evidence type="ECO:0008006" key="2">
    <source>
        <dbReference type="Google" id="ProtNLM"/>
    </source>
</evidence>
<name>A0A381YJX0_9ZZZZ</name>